<gene>
    <name evidence="2" type="ORF">CPT_Mano_023</name>
</gene>
<dbReference type="InterPro" id="IPR016912">
    <property type="entry name" value="Phage_P2_GpU"/>
</dbReference>
<sequence length="138" mass="15051">MIGLSLGAITMMTLGGFRFGINTAAYQTLKRKTEYRWAAQDRFGRREALQYTGPGTDSITLEGAIFPAYRGGTGQVSNLRALAATGRPHMLIDGLGNILGQWVIESVDEGQGTFAAFGIPRKQEFTVQIRKFDDGFGI</sequence>
<keyword evidence="1" id="KW-0812">Transmembrane</keyword>
<name>A0A7L8G6B3_9CAUD</name>
<accession>A0A7L8G6B3</accession>
<keyword evidence="3" id="KW-1185">Reference proteome</keyword>
<keyword evidence="1" id="KW-0472">Membrane</keyword>
<evidence type="ECO:0000313" key="3">
    <source>
        <dbReference type="Proteomes" id="UP000516893"/>
    </source>
</evidence>
<evidence type="ECO:0000313" key="2">
    <source>
        <dbReference type="EMBL" id="QOE32756.1"/>
    </source>
</evidence>
<feature type="transmembrane region" description="Helical" evidence="1">
    <location>
        <begin position="6"/>
        <end position="26"/>
    </location>
</feature>
<reference evidence="2 3" key="1">
    <citation type="submission" date="2020-07" db="EMBL/GenBank/DDBJ databases">
        <title>Complete genome sequence of Achromobacter sp. phage Mano.</title>
        <authorList>
            <person name="Bartz M.L."/>
            <person name="Yao G.W."/>
            <person name="Le T."/>
            <person name="Gonzalez C."/>
            <person name="Young R."/>
            <person name="Liu M."/>
        </authorList>
    </citation>
    <scope>NUCLEOTIDE SEQUENCE [LARGE SCALE GENOMIC DNA]</scope>
</reference>
<dbReference type="Pfam" id="PF06995">
    <property type="entry name" value="Phage_P2_GpU"/>
    <property type="match status" value="1"/>
</dbReference>
<proteinExistence type="predicted"/>
<organism evidence="2 3">
    <name type="scientific">Achromobacter phage Mano</name>
    <dbReference type="NCBI Taxonomy" id="2767570"/>
    <lineage>
        <taxon>Viruses</taxon>
        <taxon>Duplodnaviria</taxon>
        <taxon>Heunggongvirae</taxon>
        <taxon>Uroviricota</taxon>
        <taxon>Caudoviricetes</taxon>
        <taxon>Manovirus</taxon>
        <taxon>Manovirus Mano</taxon>
    </lineage>
</organism>
<dbReference type="InterPro" id="IPR009734">
    <property type="entry name" value="Myoviridae_GpU"/>
</dbReference>
<evidence type="ECO:0000256" key="1">
    <source>
        <dbReference type="SAM" id="Phobius"/>
    </source>
</evidence>
<dbReference type="Proteomes" id="UP000516893">
    <property type="component" value="Segment"/>
</dbReference>
<protein>
    <submittedName>
        <fullName evidence="2">Baseplate protein</fullName>
    </submittedName>
</protein>
<keyword evidence="1" id="KW-1133">Transmembrane helix</keyword>
<dbReference type="EMBL" id="MT708550">
    <property type="protein sequence ID" value="QOE32756.1"/>
    <property type="molecule type" value="Genomic_DNA"/>
</dbReference>
<dbReference type="PIRSF" id="PIRSF029208">
    <property type="entry name" value="Phage_tail_GPU"/>
    <property type="match status" value="1"/>
</dbReference>